<dbReference type="PaxDb" id="589924-Ferp_0688"/>
<proteinExistence type="predicted"/>
<dbReference type="STRING" id="589924.Ferp_0688"/>
<name>D3RWJ6_FERPA</name>
<evidence type="ECO:0000313" key="3">
    <source>
        <dbReference type="EMBL" id="ADC64859.1"/>
    </source>
</evidence>
<dbReference type="KEGG" id="fpl:Ferp_0688"/>
<keyword evidence="1" id="KW-0175">Coiled coil</keyword>
<organism evidence="3 4">
    <name type="scientific">Ferroglobus placidus (strain DSM 10642 / AEDII12DO)</name>
    <dbReference type="NCBI Taxonomy" id="589924"/>
    <lineage>
        <taxon>Archaea</taxon>
        <taxon>Methanobacteriati</taxon>
        <taxon>Methanobacteriota</taxon>
        <taxon>Archaeoglobi</taxon>
        <taxon>Archaeoglobales</taxon>
        <taxon>Archaeoglobaceae</taxon>
        <taxon>Ferroglobus</taxon>
    </lineage>
</organism>
<sequence length="181" mass="21468">MEEDLDWVEKIEEKVEEFPATEVMMDEHRVIERALSVLKKAVDERIEDEELYLSLAEFFSKYTGEIHHGKEEEIVFKVLKEKAPKHIIDMINALEEDHRVGAELVGKIRENAANFEKLRDFALAYYSMLRDHIVKEDQGLFPAMHPYLSVEEEEKLLKEFERIDKEKEKYEKLVAELEEKV</sequence>
<dbReference type="eggNOG" id="arCOG01471">
    <property type="taxonomic scope" value="Archaea"/>
</dbReference>
<evidence type="ECO:0000256" key="1">
    <source>
        <dbReference type="SAM" id="Coils"/>
    </source>
</evidence>
<evidence type="ECO:0000259" key="2">
    <source>
        <dbReference type="Pfam" id="PF01814"/>
    </source>
</evidence>
<accession>D3RWJ6</accession>
<dbReference type="PANTHER" id="PTHR39966:SF1">
    <property type="entry name" value="HEMERYTHRIN-LIKE DOMAIN-CONTAINING PROTEIN"/>
    <property type="match status" value="1"/>
</dbReference>
<protein>
    <submittedName>
        <fullName evidence="3">Hemerythrin HHE cation binding domain protein</fullName>
    </submittedName>
</protein>
<keyword evidence="4" id="KW-1185">Reference proteome</keyword>
<dbReference type="AlphaFoldDB" id="D3RWJ6"/>
<feature type="domain" description="Hemerythrin-like" evidence="2">
    <location>
        <begin position="21"/>
        <end position="143"/>
    </location>
</feature>
<dbReference type="InterPro" id="IPR012312">
    <property type="entry name" value="Hemerythrin-like"/>
</dbReference>
<dbReference type="GeneID" id="8778192"/>
<gene>
    <name evidence="3" type="ordered locus">Ferp_0688</name>
</gene>
<dbReference type="PANTHER" id="PTHR39966">
    <property type="entry name" value="BLL2471 PROTEIN-RELATED"/>
    <property type="match status" value="1"/>
</dbReference>
<dbReference type="Proteomes" id="UP000002613">
    <property type="component" value="Chromosome"/>
</dbReference>
<feature type="coiled-coil region" evidence="1">
    <location>
        <begin position="153"/>
        <end position="180"/>
    </location>
</feature>
<dbReference type="RefSeq" id="WP_012965203.1">
    <property type="nucleotide sequence ID" value="NC_013849.1"/>
</dbReference>
<dbReference type="EMBL" id="CP001899">
    <property type="protein sequence ID" value="ADC64859.1"/>
    <property type="molecule type" value="Genomic_DNA"/>
</dbReference>
<dbReference type="OrthoDB" id="131831at2157"/>
<evidence type="ECO:0000313" key="4">
    <source>
        <dbReference type="Proteomes" id="UP000002613"/>
    </source>
</evidence>
<reference evidence="4" key="1">
    <citation type="submission" date="2010-02" db="EMBL/GenBank/DDBJ databases">
        <title>Complete sequence of Ferroglobus placidus DSM 10642.</title>
        <authorList>
            <consortium name="US DOE Joint Genome Institute"/>
            <person name="Lucas S."/>
            <person name="Copeland A."/>
            <person name="Lapidus A."/>
            <person name="Cheng J.-F."/>
            <person name="Bruce D."/>
            <person name="Goodwin L."/>
            <person name="Pitluck S."/>
            <person name="Saunders E."/>
            <person name="Brettin T."/>
            <person name="Detter J.C."/>
            <person name="Han C."/>
            <person name="Tapia R."/>
            <person name="Larimer F."/>
            <person name="Land M."/>
            <person name="Hauser L."/>
            <person name="Kyrpides N."/>
            <person name="Ivanova N."/>
            <person name="Holmes D."/>
            <person name="Lovley D."/>
            <person name="Kyrpides N."/>
            <person name="Anderson I.J."/>
            <person name="Woyke T."/>
        </authorList>
    </citation>
    <scope>NUCLEOTIDE SEQUENCE [LARGE SCALE GENOMIC DNA]</scope>
    <source>
        <strain evidence="4">DSM 10642 / AEDII12DO</strain>
    </source>
</reference>
<dbReference type="Gene3D" id="1.20.120.520">
    <property type="entry name" value="nmb1532 protein domain like"/>
    <property type="match status" value="1"/>
</dbReference>
<dbReference type="Pfam" id="PF01814">
    <property type="entry name" value="Hemerythrin"/>
    <property type="match status" value="1"/>
</dbReference>
<reference evidence="3 4" key="2">
    <citation type="journal article" date="2011" name="Stand. Genomic Sci.">
        <title>Complete genome sequence of Ferroglobus placidus AEDII12DO.</title>
        <authorList>
            <person name="Anderson I."/>
            <person name="Risso C."/>
            <person name="Holmes D."/>
            <person name="Lucas S."/>
            <person name="Copeland A."/>
            <person name="Lapidus A."/>
            <person name="Cheng J.F."/>
            <person name="Bruce D."/>
            <person name="Goodwin L."/>
            <person name="Pitluck S."/>
            <person name="Saunders E."/>
            <person name="Brettin T."/>
            <person name="Detter J.C."/>
            <person name="Han C."/>
            <person name="Tapia R."/>
            <person name="Larimer F."/>
            <person name="Land M."/>
            <person name="Hauser L."/>
            <person name="Woyke T."/>
            <person name="Lovley D."/>
            <person name="Kyrpides N."/>
            <person name="Ivanova N."/>
        </authorList>
    </citation>
    <scope>NUCLEOTIDE SEQUENCE [LARGE SCALE GENOMIC DNA]</scope>
    <source>
        <strain evidence="4">DSM 10642 / AEDII12DO</strain>
    </source>
</reference>
<dbReference type="HOGENOM" id="CLU_095978_2_0_2"/>
<dbReference type="GO" id="GO:0005886">
    <property type="term" value="C:plasma membrane"/>
    <property type="evidence" value="ECO:0007669"/>
    <property type="project" value="TreeGrafter"/>
</dbReference>